<gene>
    <name evidence="3" type="ORF">RJ639_002090</name>
</gene>
<feature type="signal peptide" evidence="1">
    <location>
        <begin position="1"/>
        <end position="23"/>
    </location>
</feature>
<proteinExistence type="predicted"/>
<feature type="domain" description="Alpha-carbonic anhydrase" evidence="2">
    <location>
        <begin position="58"/>
        <end position="295"/>
    </location>
</feature>
<dbReference type="Pfam" id="PF00194">
    <property type="entry name" value="Carb_anhydrase"/>
    <property type="match status" value="1"/>
</dbReference>
<dbReference type="PANTHER" id="PTHR18952">
    <property type="entry name" value="CARBONIC ANHYDRASE"/>
    <property type="match status" value="1"/>
</dbReference>
<feature type="chain" id="PRO_5041700730" description="Alpha-carbonic anhydrase domain-containing protein" evidence="1">
    <location>
        <begin position="24"/>
        <end position="298"/>
    </location>
</feature>
<dbReference type="InterPro" id="IPR001148">
    <property type="entry name" value="CA_dom"/>
</dbReference>
<dbReference type="Gene3D" id="3.10.200.10">
    <property type="entry name" value="Alpha carbonic anhydrase"/>
    <property type="match status" value="1"/>
</dbReference>
<dbReference type="SUPFAM" id="SSF51069">
    <property type="entry name" value="Carbonic anhydrase"/>
    <property type="match status" value="1"/>
</dbReference>
<keyword evidence="4" id="KW-1185">Reference proteome</keyword>
<dbReference type="PROSITE" id="PS51144">
    <property type="entry name" value="ALPHA_CA_2"/>
    <property type="match status" value="1"/>
</dbReference>
<evidence type="ECO:0000259" key="2">
    <source>
        <dbReference type="PROSITE" id="PS51144"/>
    </source>
</evidence>
<evidence type="ECO:0000256" key="1">
    <source>
        <dbReference type="SAM" id="SignalP"/>
    </source>
</evidence>
<dbReference type="SMART" id="SM01057">
    <property type="entry name" value="Carb_anhydrase"/>
    <property type="match status" value="1"/>
</dbReference>
<dbReference type="PANTHER" id="PTHR18952:SF236">
    <property type="entry name" value="ALPHA CARBONIC ANHYDRASE 1, CHLOROPLASTIC"/>
    <property type="match status" value="1"/>
</dbReference>
<dbReference type="CDD" id="cd03124">
    <property type="entry name" value="alpha_CA_prokaryotic_like"/>
    <property type="match status" value="1"/>
</dbReference>
<organism evidence="3 4">
    <name type="scientific">Escallonia herrerae</name>
    <dbReference type="NCBI Taxonomy" id="1293975"/>
    <lineage>
        <taxon>Eukaryota</taxon>
        <taxon>Viridiplantae</taxon>
        <taxon>Streptophyta</taxon>
        <taxon>Embryophyta</taxon>
        <taxon>Tracheophyta</taxon>
        <taxon>Spermatophyta</taxon>
        <taxon>Magnoliopsida</taxon>
        <taxon>eudicotyledons</taxon>
        <taxon>Gunneridae</taxon>
        <taxon>Pentapetalae</taxon>
        <taxon>asterids</taxon>
        <taxon>campanulids</taxon>
        <taxon>Escalloniales</taxon>
        <taxon>Escalloniaceae</taxon>
        <taxon>Escallonia</taxon>
    </lineage>
</organism>
<comment type="caution">
    <text evidence="3">The sequence shown here is derived from an EMBL/GenBank/DDBJ whole genome shotgun (WGS) entry which is preliminary data.</text>
</comment>
<dbReference type="InterPro" id="IPR041891">
    <property type="entry name" value="Alpha_CA_prokaryot-like"/>
</dbReference>
<dbReference type="InterPro" id="IPR023561">
    <property type="entry name" value="Carbonic_anhydrase_a-class"/>
</dbReference>
<dbReference type="GO" id="GO:0004089">
    <property type="term" value="F:carbonate dehydratase activity"/>
    <property type="evidence" value="ECO:0007669"/>
    <property type="project" value="InterPro"/>
</dbReference>
<keyword evidence="1" id="KW-0732">Signal</keyword>
<accession>A0AA88XC80</accession>
<dbReference type="AlphaFoldDB" id="A0AA88XC80"/>
<dbReference type="InterPro" id="IPR036398">
    <property type="entry name" value="CA_dom_sf"/>
</dbReference>
<evidence type="ECO:0000313" key="3">
    <source>
        <dbReference type="EMBL" id="KAK3043511.1"/>
    </source>
</evidence>
<dbReference type="Proteomes" id="UP001188597">
    <property type="component" value="Unassembled WGS sequence"/>
</dbReference>
<evidence type="ECO:0000313" key="4">
    <source>
        <dbReference type="Proteomes" id="UP001188597"/>
    </source>
</evidence>
<dbReference type="GO" id="GO:0008270">
    <property type="term" value="F:zinc ion binding"/>
    <property type="evidence" value="ECO:0007669"/>
    <property type="project" value="InterPro"/>
</dbReference>
<dbReference type="EMBL" id="JAVXUP010000005">
    <property type="protein sequence ID" value="KAK3043511.1"/>
    <property type="molecule type" value="Genomic_DNA"/>
</dbReference>
<reference evidence="3" key="1">
    <citation type="submission" date="2022-12" db="EMBL/GenBank/DDBJ databases">
        <title>Draft genome assemblies for two species of Escallonia (Escalloniales).</title>
        <authorList>
            <person name="Chanderbali A."/>
            <person name="Dervinis C."/>
            <person name="Anghel I."/>
            <person name="Soltis D."/>
            <person name="Soltis P."/>
            <person name="Zapata F."/>
        </authorList>
    </citation>
    <scope>NUCLEOTIDE SEQUENCE</scope>
    <source>
        <strain evidence="3">UCBG64.0493</strain>
        <tissue evidence="3">Leaf</tissue>
    </source>
</reference>
<protein>
    <recommendedName>
        <fullName evidence="2">Alpha-carbonic anhydrase domain-containing protein</fullName>
    </recommendedName>
</protein>
<sequence>MAAPAVFFFLTVALLLVIAYVAASDRMTLSLSLSLSSPYFAILTLHPYLVPKNSPEPISFSYSGAKGPNKWGSLSPLSKECSVGKLQSPIDIVKDKVVVNKNLKPLIRKYHPATATLDDNGFNVAVSYKGSAGVMIADGKNYSLVQMHWHSPSEHRINGVRLAAELHLVHKGDDGSITVLGILYHYGHADPVVHKIQKSLKKLAKEASASLTHAHIALGTFDTKQMRRSTHKYYRYDGSFSTPPCTQNVIWHILAKVRSISRGQVEALKAPLNLGCKNNSRPVQPLNGRVVELYDGDQ</sequence>
<dbReference type="GO" id="GO:0006730">
    <property type="term" value="P:one-carbon metabolic process"/>
    <property type="evidence" value="ECO:0007669"/>
    <property type="project" value="TreeGrafter"/>
</dbReference>
<name>A0AA88XC80_9ASTE</name>